<name>A0ABW1KE21_9ACTN</name>
<dbReference type="PANTHER" id="PTHR36933:SF1">
    <property type="entry name" value="SLL0788 PROTEIN"/>
    <property type="match status" value="1"/>
</dbReference>
<evidence type="ECO:0000313" key="4">
    <source>
        <dbReference type="EMBL" id="MFC6019317.1"/>
    </source>
</evidence>
<dbReference type="RefSeq" id="WP_377425156.1">
    <property type="nucleotide sequence ID" value="NZ_JBHSPR010000018.1"/>
</dbReference>
<reference evidence="5" key="1">
    <citation type="journal article" date="2019" name="Int. J. Syst. Evol. Microbiol.">
        <title>The Global Catalogue of Microorganisms (GCM) 10K type strain sequencing project: providing services to taxonomists for standard genome sequencing and annotation.</title>
        <authorList>
            <consortium name="The Broad Institute Genomics Platform"/>
            <consortium name="The Broad Institute Genome Sequencing Center for Infectious Disease"/>
            <person name="Wu L."/>
            <person name="Ma J."/>
        </authorList>
    </citation>
    <scope>NUCLEOTIDE SEQUENCE [LARGE SCALE GENOMIC DNA]</scope>
    <source>
        <strain evidence="5">ZS-35-S2</strain>
    </source>
</reference>
<dbReference type="Pfam" id="PF03713">
    <property type="entry name" value="DUF305"/>
    <property type="match status" value="1"/>
</dbReference>
<keyword evidence="2" id="KW-0732">Signal</keyword>
<accession>A0ABW1KE21</accession>
<keyword evidence="5" id="KW-1185">Reference proteome</keyword>
<feature type="signal peptide" evidence="2">
    <location>
        <begin position="1"/>
        <end position="32"/>
    </location>
</feature>
<dbReference type="InterPro" id="IPR005183">
    <property type="entry name" value="DUF305_CopM-like"/>
</dbReference>
<sequence>MRPRAVVPPTALLVVVLLVAACAGSATPPATSDPGTATSTGPATAGSVTPTGTTSSSDPFNGTDIAWLQLTVAMHERVLPMLDLVPAQTAEPALRRLAAQVRDTHRADLALSRKLLDRSRAPKTNPHEGHDMPGMVTAAELATLGTATDADFRRLFTHHLREHLEQATRVARAEQKSGADPATTALAAAIARTGTAYLAQLDHL</sequence>
<protein>
    <submittedName>
        <fullName evidence="4">DUF305 domain-containing protein</fullName>
    </submittedName>
</protein>
<feature type="chain" id="PRO_5045574849" evidence="2">
    <location>
        <begin position="33"/>
        <end position="204"/>
    </location>
</feature>
<dbReference type="PANTHER" id="PTHR36933">
    <property type="entry name" value="SLL0788 PROTEIN"/>
    <property type="match status" value="1"/>
</dbReference>
<evidence type="ECO:0000256" key="2">
    <source>
        <dbReference type="SAM" id="SignalP"/>
    </source>
</evidence>
<gene>
    <name evidence="4" type="ORF">ACFP2T_24310</name>
</gene>
<feature type="region of interest" description="Disordered" evidence="1">
    <location>
        <begin position="26"/>
        <end position="60"/>
    </location>
</feature>
<evidence type="ECO:0000256" key="1">
    <source>
        <dbReference type="SAM" id="MobiDB-lite"/>
    </source>
</evidence>
<evidence type="ECO:0000313" key="5">
    <source>
        <dbReference type="Proteomes" id="UP001596203"/>
    </source>
</evidence>
<dbReference type="Proteomes" id="UP001596203">
    <property type="component" value="Unassembled WGS sequence"/>
</dbReference>
<organism evidence="4 5">
    <name type="scientific">Plantactinospora solaniradicis</name>
    <dbReference type="NCBI Taxonomy" id="1723736"/>
    <lineage>
        <taxon>Bacteria</taxon>
        <taxon>Bacillati</taxon>
        <taxon>Actinomycetota</taxon>
        <taxon>Actinomycetes</taxon>
        <taxon>Micromonosporales</taxon>
        <taxon>Micromonosporaceae</taxon>
        <taxon>Plantactinospora</taxon>
    </lineage>
</organism>
<dbReference type="InterPro" id="IPR012347">
    <property type="entry name" value="Ferritin-like"/>
</dbReference>
<proteinExistence type="predicted"/>
<evidence type="ECO:0000259" key="3">
    <source>
        <dbReference type="Pfam" id="PF03713"/>
    </source>
</evidence>
<feature type="compositionally biased region" description="Low complexity" evidence="1">
    <location>
        <begin position="34"/>
        <end position="57"/>
    </location>
</feature>
<dbReference type="EMBL" id="JBHSPR010000018">
    <property type="protein sequence ID" value="MFC6019317.1"/>
    <property type="molecule type" value="Genomic_DNA"/>
</dbReference>
<comment type="caution">
    <text evidence="4">The sequence shown here is derived from an EMBL/GenBank/DDBJ whole genome shotgun (WGS) entry which is preliminary data.</text>
</comment>
<dbReference type="PROSITE" id="PS51257">
    <property type="entry name" value="PROKAR_LIPOPROTEIN"/>
    <property type="match status" value="1"/>
</dbReference>
<feature type="domain" description="DUF305" evidence="3">
    <location>
        <begin position="64"/>
        <end position="202"/>
    </location>
</feature>
<dbReference type="Gene3D" id="1.20.1260.10">
    <property type="match status" value="1"/>
</dbReference>